<keyword evidence="4 8" id="KW-0812">Transmembrane</keyword>
<evidence type="ECO:0000256" key="4">
    <source>
        <dbReference type="ARBA" id="ARBA00022692"/>
    </source>
</evidence>
<reference evidence="10" key="2">
    <citation type="submission" date="2012-03" db="EMBL/GenBank/DDBJ databases">
        <title>Complete genome sequence of Borrelia crocidurae.</title>
        <authorList>
            <person name="Elbir H."/>
            <person name="Gimenez G."/>
            <person name="Robert C."/>
            <person name="Raoult D."/>
            <person name="Drancourt M."/>
        </authorList>
    </citation>
    <scope>NUCLEOTIDE SEQUENCE [LARGE SCALE GENOMIC DNA]</scope>
    <source>
        <strain evidence="10">Achema</strain>
    </source>
</reference>
<comment type="subcellular location">
    <subcellularLocation>
        <location evidence="1">Membrane</location>
        <topology evidence="1">Multi-pass membrane protein</topology>
    </subcellularLocation>
</comment>
<evidence type="ECO:0000313" key="9">
    <source>
        <dbReference type="EMBL" id="AFI30875.1"/>
    </source>
</evidence>
<protein>
    <submittedName>
        <fullName evidence="9">V-type ATPase, subunit I</fullName>
    </submittedName>
</protein>
<dbReference type="GO" id="GO:0051117">
    <property type="term" value="F:ATPase binding"/>
    <property type="evidence" value="ECO:0007669"/>
    <property type="project" value="TreeGrafter"/>
</dbReference>
<evidence type="ECO:0000256" key="2">
    <source>
        <dbReference type="ARBA" id="ARBA00009904"/>
    </source>
</evidence>
<evidence type="ECO:0000256" key="6">
    <source>
        <dbReference type="ARBA" id="ARBA00023065"/>
    </source>
</evidence>
<dbReference type="GO" id="GO:0033179">
    <property type="term" value="C:proton-transporting V-type ATPase, V0 domain"/>
    <property type="evidence" value="ECO:0007669"/>
    <property type="project" value="InterPro"/>
</dbReference>
<gene>
    <name evidence="9" type="ordered locus">Q7M_96</name>
</gene>
<evidence type="ECO:0000256" key="1">
    <source>
        <dbReference type="ARBA" id="ARBA00004141"/>
    </source>
</evidence>
<evidence type="ECO:0000256" key="5">
    <source>
        <dbReference type="ARBA" id="ARBA00022989"/>
    </source>
</evidence>
<feature type="transmembrane region" description="Helical" evidence="8">
    <location>
        <begin position="551"/>
        <end position="578"/>
    </location>
</feature>
<feature type="transmembrane region" description="Helical" evidence="8">
    <location>
        <begin position="518"/>
        <end position="539"/>
    </location>
</feature>
<dbReference type="PANTHER" id="PTHR11629:SF63">
    <property type="entry name" value="V-TYPE PROTON ATPASE SUBUNIT A"/>
    <property type="match status" value="1"/>
</dbReference>
<dbReference type="GO" id="GO:0007035">
    <property type="term" value="P:vacuolar acidification"/>
    <property type="evidence" value="ECO:0007669"/>
    <property type="project" value="TreeGrafter"/>
</dbReference>
<name>I0FBL9_BORCA</name>
<evidence type="ECO:0000256" key="7">
    <source>
        <dbReference type="ARBA" id="ARBA00023136"/>
    </source>
</evidence>
<dbReference type="PANTHER" id="PTHR11629">
    <property type="entry name" value="VACUOLAR PROTON ATPASES"/>
    <property type="match status" value="1"/>
</dbReference>
<dbReference type="NCBIfam" id="NF004429">
    <property type="entry name" value="PRK05771.2-2"/>
    <property type="match status" value="1"/>
</dbReference>
<evidence type="ECO:0000256" key="8">
    <source>
        <dbReference type="SAM" id="Phobius"/>
    </source>
</evidence>
<accession>I0FBL9</accession>
<dbReference type="PATRIC" id="fig|1155096.3.peg.99"/>
<dbReference type="HOGENOM" id="CLU_025558_1_1_12"/>
<keyword evidence="7 8" id="KW-0472">Membrane</keyword>
<feature type="transmembrane region" description="Helical" evidence="8">
    <location>
        <begin position="357"/>
        <end position="383"/>
    </location>
</feature>
<dbReference type="KEGG" id="bcw:Q7M_96"/>
<feature type="transmembrane region" description="Helical" evidence="8">
    <location>
        <begin position="312"/>
        <end position="345"/>
    </location>
</feature>
<feature type="transmembrane region" description="Helical" evidence="8">
    <location>
        <begin position="436"/>
        <end position="455"/>
    </location>
</feature>
<dbReference type="Proteomes" id="UP000005212">
    <property type="component" value="Chromosome"/>
</dbReference>
<evidence type="ECO:0000256" key="3">
    <source>
        <dbReference type="ARBA" id="ARBA00022448"/>
    </source>
</evidence>
<keyword evidence="3" id="KW-0813">Transport</keyword>
<dbReference type="GO" id="GO:0046961">
    <property type="term" value="F:proton-transporting ATPase activity, rotational mechanism"/>
    <property type="evidence" value="ECO:0007669"/>
    <property type="project" value="InterPro"/>
</dbReference>
<dbReference type="RefSeq" id="WP_014695997.1">
    <property type="nucleotide sequence ID" value="NC_017808.1"/>
</dbReference>
<keyword evidence="6" id="KW-0406">Ion transport</keyword>
<dbReference type="GO" id="GO:0016471">
    <property type="term" value="C:vacuolar proton-transporting V-type ATPase complex"/>
    <property type="evidence" value="ECO:0007669"/>
    <property type="project" value="TreeGrafter"/>
</dbReference>
<feature type="transmembrane region" description="Helical" evidence="8">
    <location>
        <begin position="467"/>
        <end position="485"/>
    </location>
</feature>
<dbReference type="AlphaFoldDB" id="I0FBL9"/>
<feature type="transmembrane region" description="Helical" evidence="8">
    <location>
        <begin position="403"/>
        <end position="424"/>
    </location>
</feature>
<organism evidence="9 10">
    <name type="scientific">Borrelia crocidurae (strain Achema)</name>
    <dbReference type="NCBI Taxonomy" id="1155096"/>
    <lineage>
        <taxon>Bacteria</taxon>
        <taxon>Pseudomonadati</taxon>
        <taxon>Spirochaetota</taxon>
        <taxon>Spirochaetia</taxon>
        <taxon>Spirochaetales</taxon>
        <taxon>Borreliaceae</taxon>
        <taxon>Borrelia</taxon>
    </lineage>
</organism>
<reference evidence="9 10" key="1">
    <citation type="journal article" date="2012" name="J. Bacteriol.">
        <title>Complete Genome Sequence of Borrelia crocidurae.</title>
        <authorList>
            <person name="Elbir H."/>
            <person name="Gimenez G."/>
            <person name="Robert C."/>
            <person name="Bergstrom S."/>
            <person name="Cutler S."/>
            <person name="Raoult D."/>
            <person name="Drancourt M."/>
        </authorList>
    </citation>
    <scope>NUCLEOTIDE SEQUENCE [LARGE SCALE GENOMIC DNA]</scope>
    <source>
        <strain evidence="9 10">Achema</strain>
    </source>
</reference>
<proteinExistence type="inferred from homology"/>
<comment type="similarity">
    <text evidence="2">Belongs to the V-ATPase 116 kDa subunit family.</text>
</comment>
<sequence length="609" mass="69156">MIVKMKKVLLLTLLKYKRDSLEILRELGVVHINFCNKVSESLQKVIEERSILNHALSLLGDDSEVQILSSSNENFLDIAKRIVDLGSEIKDLREMRQSLLRNRDIISCWGYFSVDLVNKLRGCNIHVQFFKSGMSEYKKLLLFSQVKVAFINNYKGTAYFVAINDSKQNIDVAEEYEFEFDLDSIETKLKMIDEVLEQKLTQLSVLNKYRNILKDAIKEYEQIIEFEQVMADMNVECDEFVYITGFIPEDKQKYLQNATLNGKFVVQFAEPDDNDFIPTYVKRKGIAKLAKPIFDVLDTIPGYKERDVSCVFMLFFFVFFGMIIGDAAYGVIFLLIGIIISLISVLKNKPLTSAHALIFYLSTSAIIYGSMTGTWFGSGHFVLDLFPILKSLKVEYLTGNNGMQNVMFICFTIGVLQLSLAHVWNFVQKVKEKPHIHAIAQIGWLVLMPGLYYFVLNLILGSDNFPMHSMILNMIYVGVMLIFVFDKQDGSNFFVCVLKSFGGLIEQFLATVSGFADIISYIRLFAVGLAGLAISDSFNSMSVSLLKSSNIGLIIGGVIVILFGHILNIMLSLLSVVVHGVRLNMLEFSNHLGQEWNGYSYRPFKKIKD</sequence>
<dbReference type="InterPro" id="IPR002490">
    <property type="entry name" value="V-ATPase_116kDa_su"/>
</dbReference>
<dbReference type="EMBL" id="CP003426">
    <property type="protein sequence ID" value="AFI30875.1"/>
    <property type="molecule type" value="Genomic_DNA"/>
</dbReference>
<keyword evidence="5 8" id="KW-1133">Transmembrane helix</keyword>
<evidence type="ECO:0000313" key="10">
    <source>
        <dbReference type="Proteomes" id="UP000005212"/>
    </source>
</evidence>